<reference evidence="7" key="1">
    <citation type="journal article" date="2024" name="Gigascience">
        <title>Chromosome-level genome of the poultry shaft louse Menopon gallinae provides insight into the host-switching and adaptive evolution of parasitic lice.</title>
        <authorList>
            <person name="Xu Y."/>
            <person name="Ma L."/>
            <person name="Liu S."/>
            <person name="Liang Y."/>
            <person name="Liu Q."/>
            <person name="He Z."/>
            <person name="Tian L."/>
            <person name="Duan Y."/>
            <person name="Cai W."/>
            <person name="Li H."/>
            <person name="Song F."/>
        </authorList>
    </citation>
    <scope>NUCLEOTIDE SEQUENCE</scope>
    <source>
        <strain evidence="7">Cailab_2023a</strain>
    </source>
</reference>
<feature type="transmembrane region" description="Helical" evidence="5">
    <location>
        <begin position="1067"/>
        <end position="1089"/>
    </location>
</feature>
<evidence type="ECO:0000313" key="7">
    <source>
        <dbReference type="EMBL" id="KAL0263970.1"/>
    </source>
</evidence>
<keyword evidence="2 5" id="KW-0812">Transmembrane</keyword>
<feature type="domain" description="Major facilitator superfamily associated" evidence="6">
    <location>
        <begin position="746"/>
        <end position="1093"/>
    </location>
</feature>
<dbReference type="EMBL" id="JARGDH010000054">
    <property type="protein sequence ID" value="KAL0263970.1"/>
    <property type="molecule type" value="Genomic_DNA"/>
</dbReference>
<keyword evidence="4 5" id="KW-0472">Membrane</keyword>
<dbReference type="InterPro" id="IPR036259">
    <property type="entry name" value="MFS_trans_sf"/>
</dbReference>
<accession>A0AAW2H6P0</accession>
<dbReference type="InterPro" id="IPR024989">
    <property type="entry name" value="MFS_assoc_dom"/>
</dbReference>
<gene>
    <name evidence="7" type="ORF">PYX00_010884</name>
</gene>
<name>A0AAW2H6P0_9NEOP</name>
<evidence type="ECO:0000256" key="4">
    <source>
        <dbReference type="ARBA" id="ARBA00023136"/>
    </source>
</evidence>
<organism evidence="7">
    <name type="scientific">Menopon gallinae</name>
    <name type="common">poultry shaft louse</name>
    <dbReference type="NCBI Taxonomy" id="328185"/>
    <lineage>
        <taxon>Eukaryota</taxon>
        <taxon>Metazoa</taxon>
        <taxon>Ecdysozoa</taxon>
        <taxon>Arthropoda</taxon>
        <taxon>Hexapoda</taxon>
        <taxon>Insecta</taxon>
        <taxon>Pterygota</taxon>
        <taxon>Neoptera</taxon>
        <taxon>Paraneoptera</taxon>
        <taxon>Psocodea</taxon>
        <taxon>Troctomorpha</taxon>
        <taxon>Phthiraptera</taxon>
        <taxon>Amblycera</taxon>
        <taxon>Menoponidae</taxon>
        <taxon>Menopon</taxon>
    </lineage>
</organism>
<dbReference type="SUPFAM" id="SSF103473">
    <property type="entry name" value="MFS general substrate transporter"/>
    <property type="match status" value="1"/>
</dbReference>
<evidence type="ECO:0000256" key="5">
    <source>
        <dbReference type="SAM" id="Phobius"/>
    </source>
</evidence>
<comment type="subcellular location">
    <subcellularLocation>
        <location evidence="1">Membrane</location>
        <topology evidence="1">Multi-pass membrane protein</topology>
    </subcellularLocation>
</comment>
<dbReference type="Pfam" id="PF12832">
    <property type="entry name" value="MFS_1_like"/>
    <property type="match status" value="1"/>
</dbReference>
<sequence length="1137" mass="127761">MLEDIASHLEGLRRLHAPPSRIEFFEVLLRIYDKHQLLDGSLRSEMELFALFRDVDTVQRIVDMRDVLSDGMKFFKEEDSVQYIFEKEEARRRLVCLGYIEDTTGIGEIDPVLGSRDEEPTADHVRPQSVIRYEVGNTLVAKIVGRKKSARRDTPAFLRRIFGDSYVWSYAESKSHALLSTGKSSLIVVPPGLDPAGLVAIAARREKSVYVVGALHSLCRWQCGTVEEVERLARRAGPCLVVLCDTGSLVERKEATLARLVSSKHRIVALMRHNVRNLRAVAQFLNIGNVLVFSDPAFDIIYVALGHAPGADSVQGGSSAECRVEPATDADAEVNSVVWDYASRLPRPVVILAQSRDEALSCARFMFRRLLENAPIEVESGYPKEIQNFLSHRISLNEYVAEGMDFYIVESRLGVRRRCRSLILKGTGSMGHGEIYGKIAEYLGVKDQDAGNVVIVTTRDRVDFYLDVPLLRSGLLDTLHEALNTEIFHGLQTFAECARWVESTFLSTQFSIDTKAILMNLQRRALVCYRKGFEPTPKGHIAAKYNVKLRELDVLYSVGTALTELKLFELLCRVHPFNCEGDTPIPARTGKLLQFLVVRKDPCEARALKLLAALFHVCIDLKLAGAKVVLKHYKSIENKCFACLTDTFGKNGDDIKIARCSWEREGGLTELAVLFSVARFSRVHVFVTDVADQTLLGYQHMQVCRGNAVFRLPCRRFYNVSIVSDEQFWLESKIKLLSVEYKDLSLLDILTIVRLASAYIISNIVDRTQRHFSVAVFCLAGYVSTMSVMCFCHQYINRLCFGKKLVVIAIDCLIKIFESGIFPVMETLVINASTFKGSSKKTYSYMRFSTIIGRTVPQITNIIFGYREHIGAIEECVIMIYVSLAYFALSIPFFVLAHTKREESEGDTALSNKPRKKIFLRSLKRIIFSEYALILIFVGCQGVHRTAITNYQQPVLRSTFGDDKTGLAKARLVPALRSIPEFLVELSAPYAEKVVGAFWMIIIGSAAGVAKAFAYAYYPRNIESNFLLFYFIFLEGFKALFSSFMSYGCTKLTKYYNPPEVQTSAQGLYNGMYNAIGSAISGIIGYTTIQKEKSQDKENTFYMFLLVSATVGIAGIIPVLYLITMKVKPWSMVAKGI</sequence>
<dbReference type="Gene3D" id="1.20.1250.20">
    <property type="entry name" value="MFS general substrate transporter like domains"/>
    <property type="match status" value="1"/>
</dbReference>
<feature type="transmembrane region" description="Helical" evidence="5">
    <location>
        <begin position="1101"/>
        <end position="1123"/>
    </location>
</feature>
<evidence type="ECO:0000259" key="6">
    <source>
        <dbReference type="Pfam" id="PF12832"/>
    </source>
</evidence>
<feature type="transmembrane region" description="Helical" evidence="5">
    <location>
        <begin position="926"/>
        <end position="944"/>
    </location>
</feature>
<feature type="transmembrane region" description="Helical" evidence="5">
    <location>
        <begin position="1027"/>
        <end position="1047"/>
    </location>
</feature>
<feature type="transmembrane region" description="Helical" evidence="5">
    <location>
        <begin position="878"/>
        <end position="897"/>
    </location>
</feature>
<evidence type="ECO:0000256" key="1">
    <source>
        <dbReference type="ARBA" id="ARBA00004141"/>
    </source>
</evidence>
<protein>
    <recommendedName>
        <fullName evidence="6">Major facilitator superfamily associated domain-containing protein</fullName>
    </recommendedName>
</protein>
<evidence type="ECO:0000256" key="2">
    <source>
        <dbReference type="ARBA" id="ARBA00022692"/>
    </source>
</evidence>
<dbReference type="GO" id="GO:0016020">
    <property type="term" value="C:membrane"/>
    <property type="evidence" value="ECO:0007669"/>
    <property type="project" value="UniProtKB-SubCell"/>
</dbReference>
<evidence type="ECO:0000256" key="3">
    <source>
        <dbReference type="ARBA" id="ARBA00022989"/>
    </source>
</evidence>
<dbReference type="AlphaFoldDB" id="A0AAW2H6P0"/>
<comment type="caution">
    <text evidence="7">The sequence shown here is derived from an EMBL/GenBank/DDBJ whole genome shotgun (WGS) entry which is preliminary data.</text>
</comment>
<feature type="transmembrane region" description="Helical" evidence="5">
    <location>
        <begin position="997"/>
        <end position="1018"/>
    </location>
</feature>
<proteinExistence type="predicted"/>
<keyword evidence="3 5" id="KW-1133">Transmembrane helix</keyword>